<gene>
    <name evidence="1" type="primary">Contig6327.g6779</name>
    <name evidence="1" type="ORF">STYLEM_13256</name>
</gene>
<reference evidence="1 2" key="1">
    <citation type="submission" date="2014-06" db="EMBL/GenBank/DDBJ databases">
        <authorList>
            <person name="Swart Estienne"/>
        </authorList>
    </citation>
    <scope>NUCLEOTIDE SEQUENCE [LARGE SCALE GENOMIC DNA]</scope>
    <source>
        <strain evidence="1 2">130c</strain>
    </source>
</reference>
<dbReference type="Proteomes" id="UP000039865">
    <property type="component" value="Unassembled WGS sequence"/>
</dbReference>
<evidence type="ECO:0000313" key="1">
    <source>
        <dbReference type="EMBL" id="CDW84199.1"/>
    </source>
</evidence>
<name>A0A078APV6_STYLE</name>
<dbReference type="InParanoid" id="A0A078APV6"/>
<organism evidence="1 2">
    <name type="scientific">Stylonychia lemnae</name>
    <name type="common">Ciliate</name>
    <dbReference type="NCBI Taxonomy" id="5949"/>
    <lineage>
        <taxon>Eukaryota</taxon>
        <taxon>Sar</taxon>
        <taxon>Alveolata</taxon>
        <taxon>Ciliophora</taxon>
        <taxon>Intramacronucleata</taxon>
        <taxon>Spirotrichea</taxon>
        <taxon>Stichotrichia</taxon>
        <taxon>Sporadotrichida</taxon>
        <taxon>Oxytrichidae</taxon>
        <taxon>Stylonychinae</taxon>
        <taxon>Stylonychia</taxon>
    </lineage>
</organism>
<proteinExistence type="predicted"/>
<evidence type="ECO:0000313" key="2">
    <source>
        <dbReference type="Proteomes" id="UP000039865"/>
    </source>
</evidence>
<protein>
    <submittedName>
        <fullName evidence="1">Uncharacterized protein</fullName>
    </submittedName>
</protein>
<keyword evidence="2" id="KW-1185">Reference proteome</keyword>
<dbReference type="EMBL" id="CCKQ01012568">
    <property type="protein sequence ID" value="CDW84199.1"/>
    <property type="molecule type" value="Genomic_DNA"/>
</dbReference>
<accession>A0A078APV6</accession>
<dbReference type="AlphaFoldDB" id="A0A078APV6"/>
<sequence>MSTILQANQESQTYKYMAQVKQIYNAVTGIETENIVCASLSSQKTLLRGRQKQAKKRQ</sequence>